<keyword evidence="8" id="KW-1185">Reference proteome</keyword>
<comment type="subcellular location">
    <subcellularLocation>
        <location evidence="1">Membrane</location>
        <topology evidence="1">Multi-pass membrane protein</topology>
    </subcellularLocation>
</comment>
<evidence type="ECO:0000313" key="8">
    <source>
        <dbReference type="Proteomes" id="UP001163266"/>
    </source>
</evidence>
<evidence type="ECO:0000256" key="5">
    <source>
        <dbReference type="ARBA" id="ARBA00023136"/>
    </source>
</evidence>
<evidence type="ECO:0000256" key="2">
    <source>
        <dbReference type="ARBA" id="ARBA00009773"/>
    </source>
</evidence>
<feature type="transmembrane region" description="Helical" evidence="6">
    <location>
        <begin position="269"/>
        <end position="291"/>
    </location>
</feature>
<feature type="transmembrane region" description="Helical" evidence="6">
    <location>
        <begin position="150"/>
        <end position="171"/>
    </location>
</feature>
<name>A0ABY6MQS2_9BURK</name>
<feature type="transmembrane region" description="Helical" evidence="6">
    <location>
        <begin position="213"/>
        <end position="235"/>
    </location>
</feature>
<organism evidence="7 8">
    <name type="scientific">Caldimonas aquatica</name>
    <dbReference type="NCBI Taxonomy" id="376175"/>
    <lineage>
        <taxon>Bacteria</taxon>
        <taxon>Pseudomonadati</taxon>
        <taxon>Pseudomonadota</taxon>
        <taxon>Betaproteobacteria</taxon>
        <taxon>Burkholderiales</taxon>
        <taxon>Sphaerotilaceae</taxon>
        <taxon>Caldimonas</taxon>
    </lineage>
</organism>
<dbReference type="InterPro" id="IPR002549">
    <property type="entry name" value="AI-2E-like"/>
</dbReference>
<dbReference type="PANTHER" id="PTHR21716:SF62">
    <property type="entry name" value="TRANSPORT PROTEIN YDBI-RELATED"/>
    <property type="match status" value="1"/>
</dbReference>
<evidence type="ECO:0000256" key="4">
    <source>
        <dbReference type="ARBA" id="ARBA00022989"/>
    </source>
</evidence>
<keyword evidence="4 6" id="KW-1133">Transmembrane helix</keyword>
<reference evidence="7" key="1">
    <citation type="submission" date="2022-10" db="EMBL/GenBank/DDBJ databases">
        <title>Complete genome sequence of Schlegelella aquatica LMG 23380.</title>
        <authorList>
            <person name="Musilova J."/>
            <person name="Kourilova X."/>
            <person name="Bezdicek M."/>
            <person name="Hermankova K."/>
            <person name="Obruca S."/>
            <person name="Sedlar K."/>
        </authorList>
    </citation>
    <scope>NUCLEOTIDE SEQUENCE</scope>
    <source>
        <strain evidence="7">LMG 23380</strain>
    </source>
</reference>
<dbReference type="RefSeq" id="WP_264891926.1">
    <property type="nucleotide sequence ID" value="NZ_CP110257.1"/>
</dbReference>
<evidence type="ECO:0000256" key="1">
    <source>
        <dbReference type="ARBA" id="ARBA00004141"/>
    </source>
</evidence>
<feature type="transmembrane region" description="Helical" evidence="6">
    <location>
        <begin position="303"/>
        <end position="333"/>
    </location>
</feature>
<feature type="transmembrane region" description="Helical" evidence="6">
    <location>
        <begin position="69"/>
        <end position="90"/>
    </location>
</feature>
<dbReference type="PANTHER" id="PTHR21716">
    <property type="entry name" value="TRANSMEMBRANE PROTEIN"/>
    <property type="match status" value="1"/>
</dbReference>
<evidence type="ECO:0000313" key="7">
    <source>
        <dbReference type="EMBL" id="UZD54357.1"/>
    </source>
</evidence>
<evidence type="ECO:0000256" key="6">
    <source>
        <dbReference type="SAM" id="Phobius"/>
    </source>
</evidence>
<comment type="similarity">
    <text evidence="2">Belongs to the autoinducer-2 exporter (AI-2E) (TC 2.A.86) family.</text>
</comment>
<feature type="transmembrane region" description="Helical" evidence="6">
    <location>
        <begin position="15"/>
        <end position="33"/>
    </location>
</feature>
<accession>A0ABY6MQS2</accession>
<gene>
    <name evidence="7" type="ORF">OMP39_11855</name>
</gene>
<evidence type="ECO:0000256" key="3">
    <source>
        <dbReference type="ARBA" id="ARBA00022692"/>
    </source>
</evidence>
<feature type="transmembrane region" description="Helical" evidence="6">
    <location>
        <begin position="241"/>
        <end position="262"/>
    </location>
</feature>
<dbReference type="Proteomes" id="UP001163266">
    <property type="component" value="Chromosome"/>
</dbReference>
<keyword evidence="5 6" id="KW-0472">Membrane</keyword>
<sequence length="345" mass="36347">MSDPAARHPAQELSFLQKAGIVAAMIALTLLLWRLADVVMLVFGATVLAVALRALAGRLQRHLRVPPRLSVPAAVALVAGVLVAAGWAIGAPLAQQLAHLRQQVPTALEALRQWLAGRPLGLRVLEWWNELARGAADGAPWARLVSVAGLTLNALGSLLLMVLMAIFLAASPEPYQNGMVRLVPVAHRARVRAALQACGDALRRWLLGQALSMLFVGVSTALTLAVLGVPLAAAVGLLAGLMAFVPFFGAIAAGVLSVLLAFAEGPRTALYAALAFLAIQQIEENVLMPFVQRWAVELPPVLGLVAALVFGLLFGLPGVLFATPLMVVAMVLVQRLYVEAVLESA</sequence>
<keyword evidence="3 6" id="KW-0812">Transmembrane</keyword>
<proteinExistence type="inferred from homology"/>
<dbReference type="EMBL" id="CP110257">
    <property type="protein sequence ID" value="UZD54357.1"/>
    <property type="molecule type" value="Genomic_DNA"/>
</dbReference>
<dbReference type="Pfam" id="PF01594">
    <property type="entry name" value="AI-2E_transport"/>
    <property type="match status" value="1"/>
</dbReference>
<feature type="transmembrane region" description="Helical" evidence="6">
    <location>
        <begin position="39"/>
        <end position="57"/>
    </location>
</feature>
<protein>
    <submittedName>
        <fullName evidence="7">AI-2E family transporter</fullName>
    </submittedName>
</protein>